<keyword evidence="2" id="KW-1185">Reference proteome</keyword>
<gene>
    <name evidence="1" type="ORF">BSL78_14705</name>
</gene>
<organism evidence="1 2">
    <name type="scientific">Stichopus japonicus</name>
    <name type="common">Sea cucumber</name>
    <dbReference type="NCBI Taxonomy" id="307972"/>
    <lineage>
        <taxon>Eukaryota</taxon>
        <taxon>Metazoa</taxon>
        <taxon>Echinodermata</taxon>
        <taxon>Eleutherozoa</taxon>
        <taxon>Echinozoa</taxon>
        <taxon>Holothuroidea</taxon>
        <taxon>Aspidochirotacea</taxon>
        <taxon>Aspidochirotida</taxon>
        <taxon>Stichopodidae</taxon>
        <taxon>Apostichopus</taxon>
    </lineage>
</organism>
<comment type="caution">
    <text evidence="1">The sequence shown here is derived from an EMBL/GenBank/DDBJ whole genome shotgun (WGS) entry which is preliminary data.</text>
</comment>
<name>A0A2G8KKF8_STIJA</name>
<dbReference type="EMBL" id="MRZV01000522">
    <property type="protein sequence ID" value="PIK48457.1"/>
    <property type="molecule type" value="Genomic_DNA"/>
</dbReference>
<dbReference type="Proteomes" id="UP000230750">
    <property type="component" value="Unassembled WGS sequence"/>
</dbReference>
<evidence type="ECO:0000313" key="2">
    <source>
        <dbReference type="Proteomes" id="UP000230750"/>
    </source>
</evidence>
<reference evidence="1 2" key="1">
    <citation type="journal article" date="2017" name="PLoS Biol.">
        <title>The sea cucumber genome provides insights into morphological evolution and visceral regeneration.</title>
        <authorList>
            <person name="Zhang X."/>
            <person name="Sun L."/>
            <person name="Yuan J."/>
            <person name="Sun Y."/>
            <person name="Gao Y."/>
            <person name="Zhang L."/>
            <person name="Li S."/>
            <person name="Dai H."/>
            <person name="Hamel J.F."/>
            <person name="Liu C."/>
            <person name="Yu Y."/>
            <person name="Liu S."/>
            <person name="Lin W."/>
            <person name="Guo K."/>
            <person name="Jin S."/>
            <person name="Xu P."/>
            <person name="Storey K.B."/>
            <person name="Huan P."/>
            <person name="Zhang T."/>
            <person name="Zhou Y."/>
            <person name="Zhang J."/>
            <person name="Lin C."/>
            <person name="Li X."/>
            <person name="Xing L."/>
            <person name="Huo D."/>
            <person name="Sun M."/>
            <person name="Wang L."/>
            <person name="Mercier A."/>
            <person name="Li F."/>
            <person name="Yang H."/>
            <person name="Xiang J."/>
        </authorList>
    </citation>
    <scope>NUCLEOTIDE SEQUENCE [LARGE SCALE GENOMIC DNA]</scope>
    <source>
        <strain evidence="1">Shaxun</strain>
        <tissue evidence="1">Muscle</tissue>
    </source>
</reference>
<dbReference type="AlphaFoldDB" id="A0A2G8KKF8"/>
<dbReference type="OrthoDB" id="2123049at2759"/>
<dbReference type="Gene3D" id="2.130.10.10">
    <property type="entry name" value="YVTN repeat-like/Quinoprotein amine dehydrogenase"/>
    <property type="match status" value="1"/>
</dbReference>
<dbReference type="InterPro" id="IPR015943">
    <property type="entry name" value="WD40/YVTN_repeat-like_dom_sf"/>
</dbReference>
<proteinExistence type="predicted"/>
<dbReference type="InterPro" id="IPR036322">
    <property type="entry name" value="WD40_repeat_dom_sf"/>
</dbReference>
<dbReference type="SUPFAM" id="SSF50978">
    <property type="entry name" value="WD40 repeat-like"/>
    <property type="match status" value="1"/>
</dbReference>
<accession>A0A2G8KKF8</accession>
<sequence>MFFVHSWREKTQVIVLGGEDGAVRLYQIPQSGRAVHIQLQPWKCLESKGGPIQSLTLHDVTKFGSIDVISGDSRGTMTILSNGQILDRRHLSDHSINSLQVDEDLAGNTAIVAGDSGGLLSAVLPFNDLWKLKLRPEDSVAKQPGTSQPSVKALLAFSGPSSSAGHVTNYILVCDDQNCLHILQQGTKVLTLSTPGPVTAMCSGIFQGSSGEIDQRFFSMKEVALGCHNGTIYIMKEFKILPQAYANIQLPIMHLRQLPSVRDDGLDSILCAGQFRAVLLLHNGQENEKYSCPKSTRYCEFSP</sequence>
<protein>
    <submittedName>
        <fullName evidence="1">Uncharacterized protein</fullName>
    </submittedName>
</protein>
<evidence type="ECO:0000313" key="1">
    <source>
        <dbReference type="EMBL" id="PIK48457.1"/>
    </source>
</evidence>